<feature type="compositionally biased region" description="Low complexity" evidence="7">
    <location>
        <begin position="253"/>
        <end position="262"/>
    </location>
</feature>
<keyword evidence="2" id="KW-1003">Cell membrane</keyword>
<evidence type="ECO:0000256" key="8">
    <source>
        <dbReference type="SAM" id="Phobius"/>
    </source>
</evidence>
<evidence type="ECO:0000256" key="3">
    <source>
        <dbReference type="ARBA" id="ARBA00022692"/>
    </source>
</evidence>
<accession>A0ABT5TA17</accession>
<keyword evidence="5 8" id="KW-0472">Membrane</keyword>
<gene>
    <name evidence="10" type="ORF">PUT78_12650</name>
</gene>
<keyword evidence="3 8" id="KW-0812">Transmembrane</keyword>
<keyword evidence="11" id="KW-1185">Reference proteome</keyword>
<keyword evidence="4 8" id="KW-1133">Transmembrane helix</keyword>
<dbReference type="RefSeq" id="WP_274352631.1">
    <property type="nucleotide sequence ID" value="NZ_JAQZSM010000011.1"/>
</dbReference>
<dbReference type="PANTHER" id="PTHR30625">
    <property type="entry name" value="PROTEIN TOLQ"/>
    <property type="match status" value="1"/>
</dbReference>
<feature type="region of interest" description="Disordered" evidence="7">
    <location>
        <begin position="215"/>
        <end position="314"/>
    </location>
</feature>
<dbReference type="EMBL" id="JAQZSM010000011">
    <property type="protein sequence ID" value="MDD7971951.1"/>
    <property type="molecule type" value="Genomic_DNA"/>
</dbReference>
<evidence type="ECO:0000256" key="5">
    <source>
        <dbReference type="ARBA" id="ARBA00023136"/>
    </source>
</evidence>
<feature type="transmembrane region" description="Helical" evidence="8">
    <location>
        <begin position="12"/>
        <end position="33"/>
    </location>
</feature>
<dbReference type="InterPro" id="IPR002898">
    <property type="entry name" value="MotA_ExbB_proton_chnl"/>
</dbReference>
<evidence type="ECO:0000313" key="11">
    <source>
        <dbReference type="Proteomes" id="UP001431784"/>
    </source>
</evidence>
<evidence type="ECO:0000259" key="9">
    <source>
        <dbReference type="Pfam" id="PF01618"/>
    </source>
</evidence>
<sequence length="314" mass="32027">MQTITFQDFSALAWGILGLLTLMSVFALSVVLVKLVQFAQAGVGQARITGAVTQALAYWQAGEQRAARAQTEGGRSARSLRMQVLGGLFDTLSHPGASPLQAQARALQQASDGLETLSRNMRGLEGVVQAAPMLGLLGTVVGMIEAFGTLAATSGAADPAQLAGGIWTALVTTALGLAIAIVFYLVSLWLEGRIAAEGRALERMIGAVLQLTPAQPPAGAMSHPGSATPQPASSLFSATGAADLPPAPPAPPSASAGTLPPARHTIVQPMPGGATQRTDPGGYAPLPGISEENAHSAYADPGTGPAPEGFRNRR</sequence>
<comment type="similarity">
    <text evidence="6">Belongs to the exbB/tolQ family.</text>
</comment>
<evidence type="ECO:0000256" key="6">
    <source>
        <dbReference type="RuleBase" id="RU004057"/>
    </source>
</evidence>
<comment type="subcellular location">
    <subcellularLocation>
        <location evidence="1">Cell membrane</location>
        <topology evidence="1">Multi-pass membrane protein</topology>
    </subcellularLocation>
    <subcellularLocation>
        <location evidence="6">Membrane</location>
        <topology evidence="6">Multi-pass membrane protein</topology>
    </subcellularLocation>
</comment>
<evidence type="ECO:0000313" key="10">
    <source>
        <dbReference type="EMBL" id="MDD7971951.1"/>
    </source>
</evidence>
<evidence type="ECO:0000256" key="7">
    <source>
        <dbReference type="SAM" id="MobiDB-lite"/>
    </source>
</evidence>
<name>A0ABT5TA17_9RHOB</name>
<evidence type="ECO:0000256" key="1">
    <source>
        <dbReference type="ARBA" id="ARBA00004651"/>
    </source>
</evidence>
<keyword evidence="6" id="KW-0813">Transport</keyword>
<dbReference type="Proteomes" id="UP001431784">
    <property type="component" value="Unassembled WGS sequence"/>
</dbReference>
<evidence type="ECO:0000256" key="2">
    <source>
        <dbReference type="ARBA" id="ARBA00022475"/>
    </source>
</evidence>
<organism evidence="10 11">
    <name type="scientific">Roseinatronobacter alkalisoli</name>
    <dbReference type="NCBI Taxonomy" id="3028235"/>
    <lineage>
        <taxon>Bacteria</taxon>
        <taxon>Pseudomonadati</taxon>
        <taxon>Pseudomonadota</taxon>
        <taxon>Alphaproteobacteria</taxon>
        <taxon>Rhodobacterales</taxon>
        <taxon>Paracoccaceae</taxon>
        <taxon>Roseinatronobacter</taxon>
    </lineage>
</organism>
<feature type="transmembrane region" description="Helical" evidence="8">
    <location>
        <begin position="164"/>
        <end position="190"/>
    </location>
</feature>
<feature type="compositionally biased region" description="Polar residues" evidence="7">
    <location>
        <begin position="225"/>
        <end position="237"/>
    </location>
</feature>
<dbReference type="PANTHER" id="PTHR30625:SF11">
    <property type="entry name" value="MOTA_TOLQ_EXBB PROTON CHANNEL DOMAIN-CONTAINING PROTEIN"/>
    <property type="match status" value="1"/>
</dbReference>
<proteinExistence type="inferred from homology"/>
<comment type="caution">
    <text evidence="10">The sequence shown here is derived from an EMBL/GenBank/DDBJ whole genome shotgun (WGS) entry which is preliminary data.</text>
</comment>
<dbReference type="Pfam" id="PF01618">
    <property type="entry name" value="MotA_ExbB"/>
    <property type="match status" value="1"/>
</dbReference>
<feature type="domain" description="MotA/TolQ/ExbB proton channel" evidence="9">
    <location>
        <begin position="104"/>
        <end position="199"/>
    </location>
</feature>
<reference evidence="10" key="1">
    <citation type="submission" date="2023-02" db="EMBL/GenBank/DDBJ databases">
        <title>Description of Roseinatronobacter alkalisoli sp. nov., an alkaliphilic bacerium isolated from soda soil.</title>
        <authorList>
            <person name="Wei W."/>
        </authorList>
    </citation>
    <scope>NUCLEOTIDE SEQUENCE</scope>
    <source>
        <strain evidence="10">HJB301</strain>
    </source>
</reference>
<keyword evidence="6" id="KW-0653">Protein transport</keyword>
<feature type="transmembrane region" description="Helical" evidence="8">
    <location>
        <begin position="127"/>
        <end position="152"/>
    </location>
</feature>
<dbReference type="InterPro" id="IPR050790">
    <property type="entry name" value="ExbB/TolQ_transport"/>
</dbReference>
<protein>
    <submittedName>
        <fullName evidence="10">MotA/TolQ/ExbB proton channel family protein</fullName>
    </submittedName>
</protein>
<evidence type="ECO:0000256" key="4">
    <source>
        <dbReference type="ARBA" id="ARBA00022989"/>
    </source>
</evidence>